<name>K4ID89_9CAUD</name>
<evidence type="ECO:0000313" key="1">
    <source>
        <dbReference type="EMBL" id="AFU63149.1"/>
    </source>
</evidence>
<evidence type="ECO:0000313" key="2">
    <source>
        <dbReference type="Proteomes" id="UP000008061"/>
    </source>
</evidence>
<accession>K4ID89</accession>
<protein>
    <submittedName>
        <fullName evidence="1">Uncharacterized protein</fullName>
    </submittedName>
</protein>
<dbReference type="EMBL" id="JX486088">
    <property type="protein sequence ID" value="AFU63149.1"/>
    <property type="molecule type" value="Genomic_DNA"/>
</dbReference>
<keyword evidence="2" id="KW-1185">Reference proteome</keyword>
<dbReference type="Proteomes" id="UP000008061">
    <property type="component" value="Segment"/>
</dbReference>
<reference evidence="1 2" key="1">
    <citation type="journal article" date="2012" name="Appl. Environ. Microbiol.">
        <title>Characterization of Two Virulent Phages of Lactobacillus plantarum.</title>
        <authorList>
            <person name="Briggiler Marco M."/>
            <person name="Garneau J.E."/>
            <person name="Tremblay D."/>
            <person name="Quiberoni A."/>
            <person name="Moineau S."/>
        </authorList>
    </citation>
    <scope>NUCLEOTIDE SEQUENCE [LARGE SCALE GENOMIC DNA]</scope>
</reference>
<proteinExistence type="predicted"/>
<dbReference type="Pfam" id="PF11753">
    <property type="entry name" value="DUF3310"/>
    <property type="match status" value="1"/>
</dbReference>
<sequence>MTSKQNNESATPTHYQKDGQDLLSHLEHILPEEEMRGAYRFNIIKYATRAGRKDDITLELDKITQYAKRWKQFEQSLKKASPSIKDSAWSRKGGLLLQFTDKYYNGWDILYRIDRTMPNDGLCRLFLAGGSPAYIDDSGFVSIGDSVTYYTKKQLMTFFNECKDDKFTCLEILIEEA</sequence>
<organism evidence="1 2">
    <name type="scientific">Lactobacillus phage ATCC 8014-B2</name>
    <dbReference type="NCBI Taxonomy" id="1225795"/>
    <lineage>
        <taxon>Viruses</taxon>
        <taxon>Duplodnaviria</taxon>
        <taxon>Heunggongvirae</taxon>
        <taxon>Uroviricota</taxon>
        <taxon>Caudoviricetes</taxon>
        <taxon>Tybeckvirinae</taxon>
        <taxon>Douglaswolinvirus</taxon>
        <taxon>Douglaswolinvirus B2</taxon>
    </lineage>
</organism>
<gene>
    <name evidence="1" type="ORF">8014-B2_0082</name>
</gene>
<dbReference type="InterPro" id="IPR021739">
    <property type="entry name" value="SaV-like"/>
</dbReference>